<sequence length="317" mass="35355">MKFFRLILVFALLFSMSGCSFKYNPADYNASTIQNEIETAGIGKSSFIEIDNLNMHFIESGEGDPIILIHGWLCWGAFWKKVTPSLSENFHVYALDLIGHGLSDKPVDDNFSYSTEAQARRVVEFMKKKAITNAVIVGHSMGGEIAAKTAIMAPDRVNAAVLICAAGMKDNPQSLPSFIRIARAMHLEPIIALFFSEPAIRQFTQELMFYGENAMPEEFVKDVVLANLTGKNAKKAVYKVTVEGLFKDFLNERCAEMKTKTLVISATDDLIVPPAMGREYNSLLPDSTYMEFDKAGHMLPWERPKDVSRAILAFCGR</sequence>
<keyword evidence="1" id="KW-0732">Signal</keyword>
<dbReference type="InterPro" id="IPR050266">
    <property type="entry name" value="AB_hydrolase_sf"/>
</dbReference>
<dbReference type="PROSITE" id="PS51257">
    <property type="entry name" value="PROKAR_LIPOPROTEIN"/>
    <property type="match status" value="1"/>
</dbReference>
<dbReference type="InterPro" id="IPR029058">
    <property type="entry name" value="AB_hydrolase_fold"/>
</dbReference>
<evidence type="ECO:0000259" key="2">
    <source>
        <dbReference type="Pfam" id="PF00561"/>
    </source>
</evidence>
<dbReference type="PANTHER" id="PTHR43798:SF33">
    <property type="entry name" value="HYDROLASE, PUTATIVE (AFU_ORTHOLOGUE AFUA_2G14860)-RELATED"/>
    <property type="match status" value="1"/>
</dbReference>
<dbReference type="Proteomes" id="UP000183994">
    <property type="component" value="Unassembled WGS sequence"/>
</dbReference>
<dbReference type="Gene3D" id="3.40.50.1820">
    <property type="entry name" value="alpha/beta hydrolase"/>
    <property type="match status" value="1"/>
</dbReference>
<dbReference type="SUPFAM" id="SSF53474">
    <property type="entry name" value="alpha/beta-Hydrolases"/>
    <property type="match status" value="1"/>
</dbReference>
<dbReference type="PRINTS" id="PR00111">
    <property type="entry name" value="ABHYDROLASE"/>
</dbReference>
<dbReference type="OrthoDB" id="9785408at2"/>
<reference evidence="4" key="1">
    <citation type="submission" date="2016-11" db="EMBL/GenBank/DDBJ databases">
        <authorList>
            <person name="Varghese N."/>
            <person name="Submissions S."/>
        </authorList>
    </citation>
    <scope>NUCLEOTIDE SEQUENCE [LARGE SCALE GENOMIC DNA]</scope>
    <source>
        <strain evidence="4">DSM 16219</strain>
    </source>
</reference>
<dbReference type="EMBL" id="FQZU01000005">
    <property type="protein sequence ID" value="SHJ19752.1"/>
    <property type="molecule type" value="Genomic_DNA"/>
</dbReference>
<organism evidence="3 4">
    <name type="scientific">Desulfatibacillum alkenivorans DSM 16219</name>
    <dbReference type="NCBI Taxonomy" id="1121393"/>
    <lineage>
        <taxon>Bacteria</taxon>
        <taxon>Pseudomonadati</taxon>
        <taxon>Thermodesulfobacteriota</taxon>
        <taxon>Desulfobacteria</taxon>
        <taxon>Desulfobacterales</taxon>
        <taxon>Desulfatibacillaceae</taxon>
        <taxon>Desulfatibacillum</taxon>
    </lineage>
</organism>
<evidence type="ECO:0000256" key="1">
    <source>
        <dbReference type="SAM" id="SignalP"/>
    </source>
</evidence>
<gene>
    <name evidence="3" type="ORF">SAMN02745216_01183</name>
</gene>
<keyword evidence="4" id="KW-1185">Reference proteome</keyword>
<feature type="signal peptide" evidence="1">
    <location>
        <begin position="1"/>
        <end position="22"/>
    </location>
</feature>
<dbReference type="InterPro" id="IPR000639">
    <property type="entry name" value="Epox_hydrolase-like"/>
</dbReference>
<dbReference type="InterPro" id="IPR000073">
    <property type="entry name" value="AB_hydrolase_1"/>
</dbReference>
<dbReference type="GO" id="GO:0003824">
    <property type="term" value="F:catalytic activity"/>
    <property type="evidence" value="ECO:0007669"/>
    <property type="project" value="InterPro"/>
</dbReference>
<dbReference type="Pfam" id="PF00561">
    <property type="entry name" value="Abhydrolase_1"/>
    <property type="match status" value="1"/>
</dbReference>
<evidence type="ECO:0000313" key="3">
    <source>
        <dbReference type="EMBL" id="SHJ19752.1"/>
    </source>
</evidence>
<dbReference type="PANTHER" id="PTHR43798">
    <property type="entry name" value="MONOACYLGLYCEROL LIPASE"/>
    <property type="match status" value="1"/>
</dbReference>
<dbReference type="STRING" id="1121393.SAMN02745216_01183"/>
<proteinExistence type="predicted"/>
<name>A0A1M6HC38_9BACT</name>
<feature type="chain" id="PRO_5012002679" evidence="1">
    <location>
        <begin position="23"/>
        <end position="317"/>
    </location>
</feature>
<dbReference type="AlphaFoldDB" id="A0A1M6HC38"/>
<dbReference type="PRINTS" id="PR00412">
    <property type="entry name" value="EPOXHYDRLASE"/>
</dbReference>
<accession>A0A1M6HC38</accession>
<feature type="domain" description="AB hydrolase-1" evidence="2">
    <location>
        <begin position="65"/>
        <end position="304"/>
    </location>
</feature>
<dbReference type="RefSeq" id="WP_083610810.1">
    <property type="nucleotide sequence ID" value="NZ_FQZU01000005.1"/>
</dbReference>
<evidence type="ECO:0000313" key="4">
    <source>
        <dbReference type="Proteomes" id="UP000183994"/>
    </source>
</evidence>
<dbReference type="GO" id="GO:0016020">
    <property type="term" value="C:membrane"/>
    <property type="evidence" value="ECO:0007669"/>
    <property type="project" value="TreeGrafter"/>
</dbReference>
<protein>
    <submittedName>
        <fullName evidence="3">Pimeloyl-ACP methyl ester carboxylesterase</fullName>
    </submittedName>
</protein>